<name>A0ABP1ZKF3_9GAMM</name>
<dbReference type="RefSeq" id="WP_238279375.1">
    <property type="nucleotide sequence ID" value="NZ_CBLG010000088.1"/>
</dbReference>
<dbReference type="Proteomes" id="UP000047420">
    <property type="component" value="Unassembled WGS sequence"/>
</dbReference>
<reference evidence="1 2" key="1">
    <citation type="submission" date="2015-03" db="EMBL/GenBank/DDBJ databases">
        <authorList>
            <consortium name="Pathogen Informatics"/>
            <person name="Murphy D."/>
        </authorList>
    </citation>
    <scope>NUCLEOTIDE SEQUENCE [LARGE SCALE GENOMIC DNA]</scope>
    <source>
        <strain evidence="1 2">WP-931201</strain>
    </source>
</reference>
<keyword evidence="2" id="KW-1185">Reference proteome</keyword>
<proteinExistence type="predicted"/>
<organism evidence="1 2">
    <name type="scientific">Yersinia wautersii</name>
    <dbReference type="NCBI Taxonomy" id="1341643"/>
    <lineage>
        <taxon>Bacteria</taxon>
        <taxon>Pseudomonadati</taxon>
        <taxon>Pseudomonadota</taxon>
        <taxon>Gammaproteobacteria</taxon>
        <taxon>Enterobacterales</taxon>
        <taxon>Yersiniaceae</taxon>
        <taxon>Yersinia</taxon>
    </lineage>
</organism>
<evidence type="ECO:0000313" key="2">
    <source>
        <dbReference type="Proteomes" id="UP000047420"/>
    </source>
</evidence>
<sequence length="176" mass="19670">MFLLKESLLLVREIYILTQGANELLSLNKLATQIPLVSGWEDNTLNFRITNSSGSDSLLQFREALPVEVNKSPIALSAEELNTISHAGFQSNGIRYVRKIFISGVIIPKSSLNYYFDKAEYLGQAYSVQFYSLEPGTDFHPQNLATNIVLTPLALTADIIFFPVSLTFLRLIMGPH</sequence>
<comment type="caution">
    <text evidence="1">The sequence shown here is derived from an EMBL/GenBank/DDBJ whole genome shotgun (WGS) entry which is preliminary data.</text>
</comment>
<gene>
    <name evidence="1" type="ORF">ERS008478_03954</name>
</gene>
<dbReference type="EMBL" id="CVMG01000044">
    <property type="protein sequence ID" value="CRG52285.1"/>
    <property type="molecule type" value="Genomic_DNA"/>
</dbReference>
<accession>A0ABP1ZKF3</accession>
<evidence type="ECO:0000313" key="1">
    <source>
        <dbReference type="EMBL" id="CRG52285.1"/>
    </source>
</evidence>
<protein>
    <submittedName>
        <fullName evidence="1">Uncharacterized protein</fullName>
    </submittedName>
</protein>